<name>A0AAV7KT46_PLEWA</name>
<feature type="region of interest" description="Disordered" evidence="1">
    <location>
        <begin position="18"/>
        <end position="56"/>
    </location>
</feature>
<protein>
    <submittedName>
        <fullName evidence="2">Uncharacterized protein</fullName>
    </submittedName>
</protein>
<comment type="caution">
    <text evidence="2">The sequence shown here is derived from an EMBL/GenBank/DDBJ whole genome shotgun (WGS) entry which is preliminary data.</text>
</comment>
<dbReference type="EMBL" id="JANPWB010000016">
    <property type="protein sequence ID" value="KAJ1082621.1"/>
    <property type="molecule type" value="Genomic_DNA"/>
</dbReference>
<sequence length="84" mass="9254">MLLDWSCRGWAWSARGWRDGEEWDPGGREAPLSLLAPHSSRVKEDHEDMEGSEAAQRQGLGLQASVSMREAACTAETVGQDLRA</sequence>
<organism evidence="2 3">
    <name type="scientific">Pleurodeles waltl</name>
    <name type="common">Iberian ribbed newt</name>
    <dbReference type="NCBI Taxonomy" id="8319"/>
    <lineage>
        <taxon>Eukaryota</taxon>
        <taxon>Metazoa</taxon>
        <taxon>Chordata</taxon>
        <taxon>Craniata</taxon>
        <taxon>Vertebrata</taxon>
        <taxon>Euteleostomi</taxon>
        <taxon>Amphibia</taxon>
        <taxon>Batrachia</taxon>
        <taxon>Caudata</taxon>
        <taxon>Salamandroidea</taxon>
        <taxon>Salamandridae</taxon>
        <taxon>Pleurodelinae</taxon>
        <taxon>Pleurodeles</taxon>
    </lineage>
</organism>
<dbReference type="AlphaFoldDB" id="A0AAV7KT46"/>
<evidence type="ECO:0000256" key="1">
    <source>
        <dbReference type="SAM" id="MobiDB-lite"/>
    </source>
</evidence>
<proteinExistence type="predicted"/>
<reference evidence="2" key="1">
    <citation type="journal article" date="2022" name="bioRxiv">
        <title>Sequencing and chromosome-scale assembly of the giantPleurodeles waltlgenome.</title>
        <authorList>
            <person name="Brown T."/>
            <person name="Elewa A."/>
            <person name="Iarovenko S."/>
            <person name="Subramanian E."/>
            <person name="Araus A.J."/>
            <person name="Petzold A."/>
            <person name="Susuki M."/>
            <person name="Suzuki K.-i.T."/>
            <person name="Hayashi T."/>
            <person name="Toyoda A."/>
            <person name="Oliveira C."/>
            <person name="Osipova E."/>
            <person name="Leigh N.D."/>
            <person name="Simon A."/>
            <person name="Yun M.H."/>
        </authorList>
    </citation>
    <scope>NUCLEOTIDE SEQUENCE</scope>
    <source>
        <strain evidence="2">20211129_DDA</strain>
        <tissue evidence="2">Liver</tissue>
    </source>
</reference>
<evidence type="ECO:0000313" key="3">
    <source>
        <dbReference type="Proteomes" id="UP001066276"/>
    </source>
</evidence>
<keyword evidence="3" id="KW-1185">Reference proteome</keyword>
<accession>A0AAV7KT46</accession>
<dbReference type="Proteomes" id="UP001066276">
    <property type="component" value="Chromosome 12"/>
</dbReference>
<evidence type="ECO:0000313" key="2">
    <source>
        <dbReference type="EMBL" id="KAJ1082621.1"/>
    </source>
</evidence>
<gene>
    <name evidence="2" type="ORF">NDU88_002786</name>
</gene>